<name>G2LJY5_CHLTF</name>
<reference evidence="1 2" key="1">
    <citation type="journal article" date="2012" name="Environ. Microbiol.">
        <title>Complete genome of Candidatus Chloracidobacterium thermophilum, a chlorophyll-based photoheterotroph belonging to the phylum Acidobacteria.</title>
        <authorList>
            <person name="Garcia Costas A.M."/>
            <person name="Liu Z."/>
            <person name="Tomsho L.P."/>
            <person name="Schuster S.C."/>
            <person name="Ward D.M."/>
            <person name="Bryant D.A."/>
        </authorList>
    </citation>
    <scope>NUCLEOTIDE SEQUENCE [LARGE SCALE GENOMIC DNA]</scope>
    <source>
        <strain evidence="1 2">B</strain>
    </source>
</reference>
<protein>
    <submittedName>
        <fullName evidence="1">CRISPR-associated protein, GSU0054 family (Cas_GSU0054)</fullName>
    </submittedName>
</protein>
<dbReference type="NCBIfam" id="TIGR02165">
    <property type="entry name" value="cas5_6_GSU0054"/>
    <property type="match status" value="1"/>
</dbReference>
<evidence type="ECO:0000313" key="1">
    <source>
        <dbReference type="EMBL" id="AEP13152.1"/>
    </source>
</evidence>
<keyword evidence="2" id="KW-1185">Reference proteome</keyword>
<organism evidence="1 2">
    <name type="scientific">Chloracidobacterium thermophilum (strain B)</name>
    <dbReference type="NCBI Taxonomy" id="981222"/>
    <lineage>
        <taxon>Bacteria</taxon>
        <taxon>Pseudomonadati</taxon>
        <taxon>Acidobacteriota</taxon>
        <taxon>Terriglobia</taxon>
        <taxon>Terriglobales</taxon>
        <taxon>Acidobacteriaceae</taxon>
        <taxon>Chloracidobacterium</taxon>
    </lineage>
</organism>
<accession>G2LJY5</accession>
<dbReference type="EMBL" id="CP002515">
    <property type="protein sequence ID" value="AEP13152.1"/>
    <property type="molecule type" value="Genomic_DNA"/>
</dbReference>
<evidence type="ECO:0000313" key="2">
    <source>
        <dbReference type="Proteomes" id="UP000006791"/>
    </source>
</evidence>
<proteinExistence type="predicted"/>
<dbReference type="KEGG" id="ctm:Cabther_B0147"/>
<dbReference type="AlphaFoldDB" id="G2LJY5"/>
<gene>
    <name evidence="1" type="ordered locus">Cabther_B0147</name>
</gene>
<dbReference type="OrthoDB" id="128883at2"/>
<sequence>MTNTTVIEVKLLSGRYHAHVWGESQFGMAGPEWPPSPWRLLRALASAWFCAQPGLSSEIDRDGLLRDGLLRDRLIETLGQSDAPEIWLPRTSVHEIRYYQPVRLGASDRVPHHDHFAVPEGGRFWFRFAKSLPPDQRALLAKLLERLRYFGRSESRARLCLVDRNEPPRSDNIFVVTHHNSGQQVSPTTHYHYRRVLCTVPDKFKASDLWSVQGGCNAGKHPNARSGGYPIHLVDKLIEEKMPLPCGARWVEYAVPAEALVHEIRPRVPAPPAKPSVNVAEIRFRLNRRIPIPLRYVVAVARAFRDAAVEAHRDRTGQMSLILSGRELDGTVARGHQHAYYLPRPRAGAVTLDELLVRVPGGKLTQEELDALLGVGRIRVGGRSYPITVVPEAVVASAKPAPEARQWQSVTPFLPPLRHRQGREETRVDRQAIACAEKVCGRRPAHVESLSGPGGLGCVSPVLAHEYGTGGRGWTLTTRLGFWLQLTFDEPVSLDRPLGADAHFGAGQFAPVDQSEET</sequence>
<dbReference type="Proteomes" id="UP000006791">
    <property type="component" value="Chromosome 2"/>
</dbReference>
<dbReference type="HOGENOM" id="CLU_570773_0_0_0"/>
<dbReference type="STRING" id="981222.Cabther_B0147"/>
<dbReference type="RefSeq" id="WP_014100890.1">
    <property type="nucleotide sequence ID" value="NC_016025.1"/>
</dbReference>
<dbReference type="InterPro" id="IPR019089">
    <property type="entry name" value="Cas_GSU0054"/>
</dbReference>